<dbReference type="CDD" id="cd15561">
    <property type="entry name" value="PHD1_PHF14"/>
    <property type="match status" value="1"/>
</dbReference>
<dbReference type="PROSITE" id="PS01359">
    <property type="entry name" value="ZF_PHD_1"/>
    <property type="match status" value="1"/>
</dbReference>
<accession>A0ABM0LVB0</accession>
<dbReference type="CDD" id="cd15674">
    <property type="entry name" value="ePHD_PHF14"/>
    <property type="match status" value="1"/>
</dbReference>
<feature type="compositionally biased region" description="Basic and acidic residues" evidence="5">
    <location>
        <begin position="688"/>
        <end position="708"/>
    </location>
</feature>
<evidence type="ECO:0000313" key="9">
    <source>
        <dbReference type="RefSeq" id="XP_006811701.1"/>
    </source>
</evidence>
<evidence type="ECO:0000256" key="1">
    <source>
        <dbReference type="ARBA" id="ARBA00022723"/>
    </source>
</evidence>
<evidence type="ECO:0000259" key="7">
    <source>
        <dbReference type="PROSITE" id="PS51805"/>
    </source>
</evidence>
<name>A0ABM0LVB0_SACKO</name>
<dbReference type="PROSITE" id="PS50016">
    <property type="entry name" value="ZF_PHD_2"/>
    <property type="match status" value="2"/>
</dbReference>
<dbReference type="InterPro" id="IPR019786">
    <property type="entry name" value="Zinc_finger_PHD-type_CS"/>
</dbReference>
<dbReference type="CDD" id="cd15562">
    <property type="entry name" value="PHD2_PHF14"/>
    <property type="match status" value="1"/>
</dbReference>
<dbReference type="InterPro" id="IPR001965">
    <property type="entry name" value="Znf_PHD"/>
</dbReference>
<evidence type="ECO:0000256" key="2">
    <source>
        <dbReference type="ARBA" id="ARBA00022771"/>
    </source>
</evidence>
<dbReference type="Pfam" id="PF00628">
    <property type="entry name" value="PHD"/>
    <property type="match status" value="2"/>
</dbReference>
<evidence type="ECO:0000259" key="6">
    <source>
        <dbReference type="PROSITE" id="PS50016"/>
    </source>
</evidence>
<feature type="domain" description="PHD-type" evidence="6">
    <location>
        <begin position="502"/>
        <end position="556"/>
    </location>
</feature>
<organism evidence="8 9">
    <name type="scientific">Saccoglossus kowalevskii</name>
    <name type="common">Acorn worm</name>
    <dbReference type="NCBI Taxonomy" id="10224"/>
    <lineage>
        <taxon>Eukaryota</taxon>
        <taxon>Metazoa</taxon>
        <taxon>Hemichordata</taxon>
        <taxon>Enteropneusta</taxon>
        <taxon>Harrimaniidae</taxon>
        <taxon>Saccoglossus</taxon>
    </lineage>
</organism>
<dbReference type="Gene3D" id="2.30.30.1150">
    <property type="match status" value="1"/>
</dbReference>
<dbReference type="InterPro" id="IPR019787">
    <property type="entry name" value="Znf_PHD-finger"/>
</dbReference>
<dbReference type="PROSITE" id="PS51805">
    <property type="entry name" value="EPHD"/>
    <property type="match status" value="1"/>
</dbReference>
<dbReference type="InterPro" id="IPR011011">
    <property type="entry name" value="Znf_FYVE_PHD"/>
</dbReference>
<gene>
    <name evidence="9" type="primary">LOC100377061</name>
</gene>
<feature type="region of interest" description="Disordered" evidence="5">
    <location>
        <begin position="473"/>
        <end position="493"/>
    </location>
</feature>
<sequence>MEDDDDGVGFLYKTMLSRDPKKRRIKPVEKHLIQVTFGDDSEDDSDFEIEGHDDDDEMMSDISEDESADDNKDEDSDDASESDDDDDDEDEDEDEDDKDSLTIGELVEKAASKQQAIKSSSSDDKPYAKMKVLICCVCLGDNSNEEDEIIECDYCGIPVHEGCYGASDVDSAISNQTSSSTEPWFCDSCKAGVKSPVCELCPNMGGIFKQTDTGRWVHVVCSLYIPGVTFGDVDKLSPVVLSELGFNKWATRDCCYCEDDRFARTGIVIGCDAGMCRNYFHVTCAQRVGLLSEASPEEDIADPFYAYCKVHVEKLLMKSKRQNWLAVKSHCRQQSIDNVQDEILKNRILAKLELSKEKYNEGRKKIPPPWVPTDKVPRLLSSCPSACRRLMKKAEMLGISTDTVSMRSANESHDHRGKWRVAPAFSPEFVAYFLGKCSLSADIETLKVTNNDLRGNGESLWSTLSKLGGKKLPLPSVLRSPHNPKVSPTMKETSKSSTMTVINLCGICSKSTDQHLLALCDTCSKFYHLGCLDPPLTRMPKKTTYSGWQCSECCSSGSDSSVAPVEVTAEPTPDSTTSDKTRRSRRQIKEPNKFTPVQALYADSKKIAKIKHKKFRKDYEPVKRKLSTTLSDGDSIELPSSPPPPPAKREKRKSASRKSKEIDVRTKCSQCGESGDNSTLVRLTQVMKKQETKPGSAKKTEVKKESVK</sequence>
<dbReference type="RefSeq" id="XP_006811701.1">
    <property type="nucleotide sequence ID" value="XM_006811638.1"/>
</dbReference>
<dbReference type="InterPro" id="IPR013083">
    <property type="entry name" value="Znf_RING/FYVE/PHD"/>
</dbReference>
<evidence type="ECO:0000256" key="5">
    <source>
        <dbReference type="SAM" id="MobiDB-lite"/>
    </source>
</evidence>
<keyword evidence="1" id="KW-0479">Metal-binding</keyword>
<dbReference type="PANTHER" id="PTHR13793">
    <property type="entry name" value="PHD FINGER PROTEINS"/>
    <property type="match status" value="1"/>
</dbReference>
<proteinExistence type="predicted"/>
<feature type="domain" description="PHD-type" evidence="6">
    <location>
        <begin position="132"/>
        <end position="192"/>
    </location>
</feature>
<feature type="region of interest" description="Disordered" evidence="5">
    <location>
        <begin position="18"/>
        <end position="103"/>
    </location>
</feature>
<evidence type="ECO:0000313" key="8">
    <source>
        <dbReference type="Proteomes" id="UP000694865"/>
    </source>
</evidence>
<keyword evidence="2 4" id="KW-0863">Zinc-finger</keyword>
<feature type="compositionally biased region" description="Acidic residues" evidence="5">
    <location>
        <begin position="39"/>
        <end position="98"/>
    </location>
</feature>
<keyword evidence="3" id="KW-0862">Zinc</keyword>
<feature type="region of interest" description="Disordered" evidence="5">
    <location>
        <begin position="556"/>
        <end position="595"/>
    </location>
</feature>
<dbReference type="InterPro" id="IPR034732">
    <property type="entry name" value="EPHD"/>
</dbReference>
<protein>
    <submittedName>
        <fullName evidence="9">PHD finger protein 14-like</fullName>
    </submittedName>
</protein>
<dbReference type="PANTHER" id="PTHR13793:SF150">
    <property type="entry name" value="PHD FINGER PROTEIN 14"/>
    <property type="match status" value="1"/>
</dbReference>
<feature type="domain" description="PHD-type" evidence="7">
    <location>
        <begin position="195"/>
        <end position="312"/>
    </location>
</feature>
<feature type="compositionally biased region" description="Basic and acidic residues" evidence="5">
    <location>
        <begin position="577"/>
        <end position="592"/>
    </location>
</feature>
<evidence type="ECO:0000256" key="3">
    <source>
        <dbReference type="ARBA" id="ARBA00022833"/>
    </source>
</evidence>
<dbReference type="GeneID" id="100377061"/>
<dbReference type="Gene3D" id="3.30.40.10">
    <property type="entry name" value="Zinc/RING finger domain, C3HC4 (zinc finger)"/>
    <property type="match status" value="2"/>
</dbReference>
<dbReference type="InterPro" id="IPR050701">
    <property type="entry name" value="Histone_Mod_Regulator"/>
</dbReference>
<dbReference type="SMART" id="SM00249">
    <property type="entry name" value="PHD"/>
    <property type="match status" value="3"/>
</dbReference>
<feature type="region of interest" description="Disordered" evidence="5">
    <location>
        <begin position="627"/>
        <end position="708"/>
    </location>
</feature>
<dbReference type="Pfam" id="PF13832">
    <property type="entry name" value="zf-HC5HC2H_2"/>
    <property type="match status" value="1"/>
</dbReference>
<dbReference type="SUPFAM" id="SSF57903">
    <property type="entry name" value="FYVE/PHD zinc finger"/>
    <property type="match status" value="2"/>
</dbReference>
<reference evidence="9" key="1">
    <citation type="submission" date="2025-08" db="UniProtKB">
        <authorList>
            <consortium name="RefSeq"/>
        </authorList>
    </citation>
    <scope>IDENTIFICATION</scope>
    <source>
        <tissue evidence="9">Testes</tissue>
    </source>
</reference>
<dbReference type="Proteomes" id="UP000694865">
    <property type="component" value="Unplaced"/>
</dbReference>
<evidence type="ECO:0000256" key="4">
    <source>
        <dbReference type="PROSITE-ProRule" id="PRU00146"/>
    </source>
</evidence>
<feature type="compositionally biased region" description="Polar residues" evidence="5">
    <location>
        <begin position="667"/>
        <end position="682"/>
    </location>
</feature>
<keyword evidence="8" id="KW-1185">Reference proteome</keyword>